<keyword evidence="2" id="KW-1185">Reference proteome</keyword>
<accession>A0A1W6ZUH3</accession>
<reference evidence="1 2" key="1">
    <citation type="submission" date="2017-05" db="EMBL/GenBank/DDBJ databases">
        <title>Full genome sequence of Pseudorhodoplanes sinuspersici.</title>
        <authorList>
            <person name="Dastgheib S.M.M."/>
            <person name="Shavandi M."/>
            <person name="Tirandaz H."/>
        </authorList>
    </citation>
    <scope>NUCLEOTIDE SEQUENCE [LARGE SCALE GENOMIC DNA]</scope>
    <source>
        <strain evidence="1 2">RIPI110</strain>
    </source>
</reference>
<dbReference type="EMBL" id="CP021112">
    <property type="protein sequence ID" value="ARQ01034.1"/>
    <property type="molecule type" value="Genomic_DNA"/>
</dbReference>
<dbReference type="KEGG" id="psin:CAK95_19475"/>
<protein>
    <submittedName>
        <fullName evidence="1">Uncharacterized protein</fullName>
    </submittedName>
</protein>
<dbReference type="Pfam" id="PF10074">
    <property type="entry name" value="RovC_DNA-bd"/>
    <property type="match status" value="1"/>
</dbReference>
<dbReference type="Proteomes" id="UP000194137">
    <property type="component" value="Chromosome"/>
</dbReference>
<dbReference type="OrthoDB" id="7772848at2"/>
<evidence type="ECO:0000313" key="2">
    <source>
        <dbReference type="Proteomes" id="UP000194137"/>
    </source>
</evidence>
<sequence>MTTGDGRHLLLADADGYHQVWFVGGHHARGSSFIIPRDDDRAARMHAIQRFERRLAGERSGPLMRSLQLSVHQRSRFTLQLRALDGVRDGASRREIAAVLLDPQARDIPAIEWTNAALRKRINRIIARATLMTNGGYLALLRGDAKRARRFRRR</sequence>
<dbReference type="AlphaFoldDB" id="A0A1W6ZUH3"/>
<organism evidence="1 2">
    <name type="scientific">Pseudorhodoplanes sinuspersici</name>
    <dbReference type="NCBI Taxonomy" id="1235591"/>
    <lineage>
        <taxon>Bacteria</taxon>
        <taxon>Pseudomonadati</taxon>
        <taxon>Pseudomonadota</taxon>
        <taxon>Alphaproteobacteria</taxon>
        <taxon>Hyphomicrobiales</taxon>
        <taxon>Pseudorhodoplanes</taxon>
    </lineage>
</organism>
<evidence type="ECO:0000313" key="1">
    <source>
        <dbReference type="EMBL" id="ARQ01034.1"/>
    </source>
</evidence>
<dbReference type="InterPro" id="IPR018754">
    <property type="entry name" value="RovC-like_DNA-bd"/>
</dbReference>
<proteinExistence type="predicted"/>
<gene>
    <name evidence="1" type="ORF">CAK95_19475</name>
</gene>
<dbReference type="STRING" id="1235591.CAK95_19475"/>
<name>A0A1W6ZUH3_9HYPH</name>